<keyword evidence="7 13" id="KW-0732">Signal</keyword>
<dbReference type="STRING" id="1434700.SAMN06296427_107141"/>
<keyword evidence="9" id="KW-1133">Transmembrane helix</keyword>
<evidence type="ECO:0000256" key="13">
    <source>
        <dbReference type="SAM" id="SignalP"/>
    </source>
</evidence>
<dbReference type="InterPro" id="IPR040230">
    <property type="entry name" value="TIKI1/2-like"/>
</dbReference>
<evidence type="ECO:0000256" key="5">
    <source>
        <dbReference type="ARBA" id="ARBA00022692"/>
    </source>
</evidence>
<keyword evidence="8" id="KW-0378">Hydrolase</keyword>
<evidence type="ECO:0000256" key="4">
    <source>
        <dbReference type="ARBA" id="ARBA00022670"/>
    </source>
</evidence>
<comment type="cofactor">
    <cofactor evidence="2">
        <name>Co(2+)</name>
        <dbReference type="ChEBI" id="CHEBI:48828"/>
    </cofactor>
</comment>
<accession>A0A1W2BUK9</accession>
<evidence type="ECO:0000256" key="6">
    <source>
        <dbReference type="ARBA" id="ARBA00022723"/>
    </source>
</evidence>
<dbReference type="AlphaFoldDB" id="A0A1W2BUK9"/>
<evidence type="ECO:0000256" key="2">
    <source>
        <dbReference type="ARBA" id="ARBA00001941"/>
    </source>
</evidence>
<feature type="signal peptide" evidence="13">
    <location>
        <begin position="1"/>
        <end position="19"/>
    </location>
</feature>
<dbReference type="GO" id="GO:0004222">
    <property type="term" value="F:metalloendopeptidase activity"/>
    <property type="evidence" value="ECO:0007669"/>
    <property type="project" value="TreeGrafter"/>
</dbReference>
<dbReference type="PANTHER" id="PTHR31120:SF6">
    <property type="entry name" value="METALLOPROTEASE TIKI HOMOLOG"/>
    <property type="match status" value="1"/>
</dbReference>
<keyword evidence="10" id="KW-0482">Metalloprotease</keyword>
<evidence type="ECO:0000313" key="15">
    <source>
        <dbReference type="Proteomes" id="UP000192393"/>
    </source>
</evidence>
<dbReference type="EMBL" id="FWXS01000007">
    <property type="protein sequence ID" value="SMC76424.1"/>
    <property type="molecule type" value="Genomic_DNA"/>
</dbReference>
<dbReference type="GO" id="GO:0016020">
    <property type="term" value="C:membrane"/>
    <property type="evidence" value="ECO:0007669"/>
    <property type="project" value="UniProtKB-SubCell"/>
</dbReference>
<protein>
    <submittedName>
        <fullName evidence="14">Uncharacterized conserved protein YbaP, TraB family</fullName>
    </submittedName>
</protein>
<evidence type="ECO:0000256" key="7">
    <source>
        <dbReference type="ARBA" id="ARBA00022729"/>
    </source>
</evidence>
<dbReference type="PANTHER" id="PTHR31120">
    <property type="entry name" value="METALLOPROTEASE TIKI"/>
    <property type="match status" value="1"/>
</dbReference>
<keyword evidence="12" id="KW-0325">Glycoprotein</keyword>
<sequence length="1234" mass="143790">MKKSLAALICLLVLNLSFAQEKKYPSLLWEISKDNNKPSYLYGTMHVSERIAFHLSDVFFEKLLSTDKVALESNPETWLDELQNSPGDMVMGMNPYGQYQFYKSFQRSPLKNELLKQSFMFNDFMLNGILYRTNDSFNDYQEDTYLDMFIYQVGKRTNRTIVNLEEYKESRQLVEKAFLSNSRFDPPAWAKKMSKDKPMNILMEDAYREKNLDMIDSINRGMNSPDYNKFMLFERNGNMVKRMDSIFKKGETLFIGIGAAHLPGHDGVIEMLREKGYTVKPVSGDYTIKGRGQKDKLDHAFQYFNYTNQTTSDGILTLAAPSKLYEFEFPGMSMAASPDLKNGAYVNVIRLKNYDFLRKNNYTSSLTKIDSLLYEYIPGNITKKEKIKINGFDAFDISNKTKEGDSQRYWIISTPLEYLIISVLGKSEFVENQSKNMLASIKIKNTGNNWEKVSPIQGGYSVQVPSYHNIVANDKFGSLMGNPEILAHDKTDGSYYFVIEKTLNDIEYLEETEFELKRIQYEFYKKLKIDSTNGKFSQNPLTYTSQSKLNDNKTIRLKSVIHGSHYYLLGTVSNETKTKQFFDSFKLENFNYYREPKMYKDTILNYTVKTQIDPGSSEIDYEYYYKNHLYNSDKNHFEGSNKSRTISSESKQNIIVNYRKFPRYGHYETIDSLWNTIVKNNRIDFEFEAFNKKTYKNDDGKDVMDVYFKKPESAQIVKTRYIASDLGYHSIKTLVDNDYKGNDPYIERFFNDFTPSDSVNGISIFEQKTNLFLNDIESEEDSIRSSALKSVHYIKFKDEDFPALSKLIENFEFEEDESYYKNSLIAKIGELNHPQTNQFLINYYHKNSGDSNLQLGVIEAFTKKKNKQDYKTILKLMDEDLPLPSSSHDLFGTFGSMAADPENSAKIIGDLLKYRSIPEYQNHIISLTAYLMESGKLAPRKIRPYRKDILTLAKLELKRTTSNWMDSKRSQTDYYEYTTPTDISLLKSYITLLQPFSHEKENQEFFQKVEKLDIPELLLFTLDQKLEADDNVSDQLIKKISKEKNSQWELYEILKRNNKLDKFPKEISKEHLALSVLIGENGQINEKEDSIKFLTTKNAAYKNKSYEIYFFKIKTKNIYTGIDMTEVGYTAFELDKDNTFKISTKKEKEKETNLILEEVYETAEVAVEVTEIAVEAGVQYDENEDDSVFSHSGIEYIDDEYLEETYKSEIDRVLFHNKKRVSFESDYYGGYLGY</sequence>
<keyword evidence="15" id="KW-1185">Reference proteome</keyword>
<evidence type="ECO:0000256" key="8">
    <source>
        <dbReference type="ARBA" id="ARBA00022801"/>
    </source>
</evidence>
<comment type="subcellular location">
    <subcellularLocation>
        <location evidence="3">Membrane</location>
        <topology evidence="3">Single-pass type I membrane protein</topology>
    </subcellularLocation>
</comment>
<dbReference type="OrthoDB" id="9798714at2"/>
<proteinExistence type="predicted"/>
<keyword evidence="6" id="KW-0479">Metal-binding</keyword>
<keyword evidence="4" id="KW-0645">Protease</keyword>
<organism evidence="14 15">
    <name type="scientific">Moheibacter sediminis</name>
    <dbReference type="NCBI Taxonomy" id="1434700"/>
    <lineage>
        <taxon>Bacteria</taxon>
        <taxon>Pseudomonadati</taxon>
        <taxon>Bacteroidota</taxon>
        <taxon>Flavobacteriia</taxon>
        <taxon>Flavobacteriales</taxon>
        <taxon>Weeksellaceae</taxon>
        <taxon>Moheibacter</taxon>
    </lineage>
</organism>
<evidence type="ECO:0000313" key="14">
    <source>
        <dbReference type="EMBL" id="SMC76424.1"/>
    </source>
</evidence>
<evidence type="ECO:0000256" key="11">
    <source>
        <dbReference type="ARBA" id="ARBA00023136"/>
    </source>
</evidence>
<gene>
    <name evidence="14" type="ORF">SAMN06296427_107141</name>
</gene>
<dbReference type="GO" id="GO:0006508">
    <property type="term" value="P:proteolysis"/>
    <property type="evidence" value="ECO:0007669"/>
    <property type="project" value="UniProtKB-KW"/>
</dbReference>
<keyword evidence="11" id="KW-0472">Membrane</keyword>
<comment type="cofactor">
    <cofactor evidence="1">
        <name>Mn(2+)</name>
        <dbReference type="ChEBI" id="CHEBI:29035"/>
    </cofactor>
</comment>
<evidence type="ECO:0000256" key="12">
    <source>
        <dbReference type="ARBA" id="ARBA00023180"/>
    </source>
</evidence>
<dbReference type="Proteomes" id="UP000192393">
    <property type="component" value="Unassembled WGS sequence"/>
</dbReference>
<dbReference type="InterPro" id="IPR002816">
    <property type="entry name" value="TraB/PrgY/GumN_fam"/>
</dbReference>
<evidence type="ECO:0000256" key="10">
    <source>
        <dbReference type="ARBA" id="ARBA00023049"/>
    </source>
</evidence>
<dbReference type="Pfam" id="PF01963">
    <property type="entry name" value="TraB_PrgY_gumN"/>
    <property type="match status" value="1"/>
</dbReference>
<reference evidence="15" key="1">
    <citation type="submission" date="2017-04" db="EMBL/GenBank/DDBJ databases">
        <authorList>
            <person name="Varghese N."/>
            <person name="Submissions S."/>
        </authorList>
    </citation>
    <scope>NUCLEOTIDE SEQUENCE [LARGE SCALE GENOMIC DNA]</scope>
    <source>
        <strain evidence="15">CGMCC 1.12708</strain>
    </source>
</reference>
<keyword evidence="5" id="KW-0812">Transmembrane</keyword>
<evidence type="ECO:0000256" key="3">
    <source>
        <dbReference type="ARBA" id="ARBA00004479"/>
    </source>
</evidence>
<dbReference type="RefSeq" id="WP_084017819.1">
    <property type="nucleotide sequence ID" value="NZ_FWXS01000007.1"/>
</dbReference>
<dbReference type="CDD" id="cd14789">
    <property type="entry name" value="Tiki"/>
    <property type="match status" value="1"/>
</dbReference>
<dbReference type="GO" id="GO:0030178">
    <property type="term" value="P:negative regulation of Wnt signaling pathway"/>
    <property type="evidence" value="ECO:0007669"/>
    <property type="project" value="InterPro"/>
</dbReference>
<evidence type="ECO:0000256" key="1">
    <source>
        <dbReference type="ARBA" id="ARBA00001936"/>
    </source>
</evidence>
<evidence type="ECO:0000256" key="9">
    <source>
        <dbReference type="ARBA" id="ARBA00022989"/>
    </source>
</evidence>
<feature type="chain" id="PRO_5012325681" evidence="13">
    <location>
        <begin position="20"/>
        <end position="1234"/>
    </location>
</feature>
<dbReference type="GO" id="GO:0046872">
    <property type="term" value="F:metal ion binding"/>
    <property type="evidence" value="ECO:0007669"/>
    <property type="project" value="UniProtKB-KW"/>
</dbReference>
<name>A0A1W2BUK9_9FLAO</name>